<dbReference type="Pfam" id="PF09483">
    <property type="entry name" value="HpaP"/>
    <property type="match status" value="1"/>
</dbReference>
<feature type="compositionally biased region" description="Low complexity" evidence="1">
    <location>
        <begin position="189"/>
        <end position="207"/>
    </location>
</feature>
<dbReference type="OrthoDB" id="8820756at2"/>
<dbReference type="KEGG" id="aav:Aave_0451"/>
<evidence type="ECO:0000256" key="1">
    <source>
        <dbReference type="SAM" id="MobiDB-lite"/>
    </source>
</evidence>
<name>A1TJC0_PARC0</name>
<dbReference type="Proteomes" id="UP000002596">
    <property type="component" value="Chromosome"/>
</dbReference>
<organism evidence="2 3">
    <name type="scientific">Paracidovorax citrulli (strain AAC00-1)</name>
    <name type="common">Acidovorax citrulli</name>
    <dbReference type="NCBI Taxonomy" id="397945"/>
    <lineage>
        <taxon>Bacteria</taxon>
        <taxon>Pseudomonadati</taxon>
        <taxon>Pseudomonadota</taxon>
        <taxon>Betaproteobacteria</taxon>
        <taxon>Burkholderiales</taxon>
        <taxon>Comamonadaceae</taxon>
        <taxon>Paracidovorax</taxon>
    </lineage>
</organism>
<protein>
    <recommendedName>
        <fullName evidence="4">HpaP</fullName>
    </recommendedName>
</protein>
<dbReference type="STRING" id="397945.Aave_0451"/>
<feature type="compositionally biased region" description="Pro residues" evidence="1">
    <location>
        <begin position="160"/>
        <end position="174"/>
    </location>
</feature>
<dbReference type="AlphaFoldDB" id="A1TJC0"/>
<feature type="region of interest" description="Disordered" evidence="1">
    <location>
        <begin position="1"/>
        <end position="28"/>
    </location>
</feature>
<sequence length="302" mass="30614">MQRDLPPLRQGLASGRGTPAGALPPAPGAALRFQRHLLGDAAEDIPPATGFLAPGRRALASDPRDPRDPLPAAPPPSRATADPAPGTDGDAPPPATSALPAPPPPVDTPDLPAAFGMPRAGEAGLPAVPAARPDDGACQAGPEACPPPAGPATDAAAVPTCPPPPDPVPPPPPACGRQDGDASRQRGQDSGAGPSAASAPARPAAADAPAWLQDTVQRIAWLCAQADPAFQSWSVTVPMDPAVLPESEVALTLSPYAMSLRFRTRSCESARLISLHRDPLRAQLEALGPGQRGIDIDLESPP</sequence>
<evidence type="ECO:0000313" key="3">
    <source>
        <dbReference type="Proteomes" id="UP000002596"/>
    </source>
</evidence>
<dbReference type="EMBL" id="CP000512">
    <property type="protein sequence ID" value="ABM31058.1"/>
    <property type="molecule type" value="Genomic_DNA"/>
</dbReference>
<gene>
    <name evidence="2" type="ordered locus">Aave_0451</name>
</gene>
<evidence type="ECO:0000313" key="2">
    <source>
        <dbReference type="EMBL" id="ABM31058.1"/>
    </source>
</evidence>
<dbReference type="InterPro" id="IPR013390">
    <property type="entry name" value="T3SS_HpaP"/>
</dbReference>
<accession>A1TJC0</accession>
<feature type="region of interest" description="Disordered" evidence="1">
    <location>
        <begin position="41"/>
        <end position="207"/>
    </location>
</feature>
<reference evidence="2 3" key="1">
    <citation type="submission" date="2006-12" db="EMBL/GenBank/DDBJ databases">
        <title>Complete sequence of Acidovorax avenae subsp. citrulli AAC00-1.</title>
        <authorList>
            <consortium name="US DOE Joint Genome Institute"/>
            <person name="Copeland A."/>
            <person name="Lucas S."/>
            <person name="Lapidus A."/>
            <person name="Barry K."/>
            <person name="Detter J.C."/>
            <person name="Glavina del Rio T."/>
            <person name="Dalin E."/>
            <person name="Tice H."/>
            <person name="Pitluck S."/>
            <person name="Kiss H."/>
            <person name="Brettin T."/>
            <person name="Bruce D."/>
            <person name="Han C."/>
            <person name="Tapia R."/>
            <person name="Gilna P."/>
            <person name="Schmutz J."/>
            <person name="Larimer F."/>
            <person name="Land M."/>
            <person name="Hauser L."/>
            <person name="Kyrpides N."/>
            <person name="Kim E."/>
            <person name="Stahl D."/>
            <person name="Richardson P."/>
        </authorList>
    </citation>
    <scope>NUCLEOTIDE SEQUENCE [LARGE SCALE GENOMIC DNA]</scope>
    <source>
        <strain evidence="2 3">AAC00-1</strain>
    </source>
</reference>
<dbReference type="RefSeq" id="WP_011793634.1">
    <property type="nucleotide sequence ID" value="NC_008752.1"/>
</dbReference>
<evidence type="ECO:0008006" key="4">
    <source>
        <dbReference type="Google" id="ProtNLM"/>
    </source>
</evidence>
<feature type="compositionally biased region" description="Basic and acidic residues" evidence="1">
    <location>
        <begin position="178"/>
        <end position="187"/>
    </location>
</feature>
<feature type="compositionally biased region" description="Low complexity" evidence="1">
    <location>
        <begin position="78"/>
        <end position="90"/>
    </location>
</feature>
<proteinExistence type="predicted"/>
<feature type="compositionally biased region" description="Pro residues" evidence="1">
    <location>
        <begin position="91"/>
        <end position="107"/>
    </location>
</feature>
<dbReference type="HOGENOM" id="CLU_926301_0_0_4"/>